<sequence length="231" mass="25933">MRDFQPRARPVVKRQRISDWVYDEICEAIRDMSLPPGTPISEPSLAAQLNVSRAPVREALTRLADQRLVVVTPQVGTRVAPILMGDVAEACFVRSALEVGAFETAAAQPDLDTTELRRIFEAGARAARAHDAEAFFEADEQLHQKVFELAGFPHVWDVLRGVKLNLDRLRRLHLADALDNPDITAEHRTIVEALENSDLPTGIEAIQRHAHRILIDSDDAFRARSPEYFEE</sequence>
<dbReference type="SMART" id="SM00895">
    <property type="entry name" value="FCD"/>
    <property type="match status" value="1"/>
</dbReference>
<dbReference type="PANTHER" id="PTHR43537:SF45">
    <property type="entry name" value="GNTR FAMILY REGULATORY PROTEIN"/>
    <property type="match status" value="1"/>
</dbReference>
<dbReference type="InterPro" id="IPR008920">
    <property type="entry name" value="TF_FadR/GntR_C"/>
</dbReference>
<evidence type="ECO:0000256" key="3">
    <source>
        <dbReference type="ARBA" id="ARBA00023163"/>
    </source>
</evidence>
<dbReference type="InterPro" id="IPR011711">
    <property type="entry name" value="GntR_C"/>
</dbReference>
<dbReference type="SUPFAM" id="SSF48008">
    <property type="entry name" value="GntR ligand-binding domain-like"/>
    <property type="match status" value="1"/>
</dbReference>
<name>A0ABZ0SKB0_9MICO</name>
<gene>
    <name evidence="5" type="ORF">SM116_16460</name>
</gene>
<dbReference type="Pfam" id="PF07729">
    <property type="entry name" value="FCD"/>
    <property type="match status" value="1"/>
</dbReference>
<proteinExistence type="predicted"/>
<evidence type="ECO:0000256" key="2">
    <source>
        <dbReference type="ARBA" id="ARBA00023125"/>
    </source>
</evidence>
<organism evidence="5 6">
    <name type="scientific">Microbacterium rhizosphaerae</name>
    <dbReference type="NCBI Taxonomy" id="1678237"/>
    <lineage>
        <taxon>Bacteria</taxon>
        <taxon>Bacillati</taxon>
        <taxon>Actinomycetota</taxon>
        <taxon>Actinomycetes</taxon>
        <taxon>Micrococcales</taxon>
        <taxon>Microbacteriaceae</taxon>
        <taxon>Microbacterium</taxon>
    </lineage>
</organism>
<feature type="domain" description="HTH gntR-type" evidence="4">
    <location>
        <begin position="15"/>
        <end position="82"/>
    </location>
</feature>
<dbReference type="Gene3D" id="1.20.120.530">
    <property type="entry name" value="GntR ligand-binding domain-like"/>
    <property type="match status" value="1"/>
</dbReference>
<keyword evidence="3" id="KW-0804">Transcription</keyword>
<keyword evidence="1" id="KW-0805">Transcription regulation</keyword>
<dbReference type="InterPro" id="IPR036388">
    <property type="entry name" value="WH-like_DNA-bd_sf"/>
</dbReference>
<dbReference type="EMBL" id="CP139368">
    <property type="protein sequence ID" value="WPR89334.1"/>
    <property type="molecule type" value="Genomic_DNA"/>
</dbReference>
<dbReference type="RefSeq" id="WP_320942050.1">
    <property type="nucleotide sequence ID" value="NZ_BAABEU010000001.1"/>
</dbReference>
<dbReference type="SUPFAM" id="SSF46785">
    <property type="entry name" value="Winged helix' DNA-binding domain"/>
    <property type="match status" value="1"/>
</dbReference>
<keyword evidence="2" id="KW-0238">DNA-binding</keyword>
<accession>A0ABZ0SKB0</accession>
<evidence type="ECO:0000256" key="1">
    <source>
        <dbReference type="ARBA" id="ARBA00023015"/>
    </source>
</evidence>
<dbReference type="InterPro" id="IPR036390">
    <property type="entry name" value="WH_DNA-bd_sf"/>
</dbReference>
<dbReference type="Gene3D" id="1.10.10.10">
    <property type="entry name" value="Winged helix-like DNA-binding domain superfamily/Winged helix DNA-binding domain"/>
    <property type="match status" value="1"/>
</dbReference>
<keyword evidence="6" id="KW-1185">Reference proteome</keyword>
<dbReference type="Proteomes" id="UP001323798">
    <property type="component" value="Chromosome"/>
</dbReference>
<protein>
    <submittedName>
        <fullName evidence="5">GntR family transcriptional regulator</fullName>
    </submittedName>
</protein>
<dbReference type="PANTHER" id="PTHR43537">
    <property type="entry name" value="TRANSCRIPTIONAL REGULATOR, GNTR FAMILY"/>
    <property type="match status" value="1"/>
</dbReference>
<dbReference type="Pfam" id="PF00392">
    <property type="entry name" value="GntR"/>
    <property type="match status" value="1"/>
</dbReference>
<reference evidence="5 6" key="1">
    <citation type="submission" date="2023-11" db="EMBL/GenBank/DDBJ databases">
        <title>Genome sequence of Microbacterium rhizosphaerae KACC 19337.</title>
        <authorList>
            <person name="Choi H."/>
            <person name="Kim S."/>
            <person name="Kim Y."/>
            <person name="Kwon S.-W."/>
            <person name="Heo J."/>
        </authorList>
    </citation>
    <scope>NUCLEOTIDE SEQUENCE [LARGE SCALE GENOMIC DNA]</scope>
    <source>
        <strain evidence="5 6">KACC 19337</strain>
    </source>
</reference>
<dbReference type="SMART" id="SM00345">
    <property type="entry name" value="HTH_GNTR"/>
    <property type="match status" value="1"/>
</dbReference>
<evidence type="ECO:0000313" key="5">
    <source>
        <dbReference type="EMBL" id="WPR89334.1"/>
    </source>
</evidence>
<dbReference type="CDD" id="cd07377">
    <property type="entry name" value="WHTH_GntR"/>
    <property type="match status" value="1"/>
</dbReference>
<evidence type="ECO:0000259" key="4">
    <source>
        <dbReference type="PROSITE" id="PS50949"/>
    </source>
</evidence>
<evidence type="ECO:0000313" key="6">
    <source>
        <dbReference type="Proteomes" id="UP001323798"/>
    </source>
</evidence>
<dbReference type="PROSITE" id="PS50949">
    <property type="entry name" value="HTH_GNTR"/>
    <property type="match status" value="1"/>
</dbReference>
<dbReference type="InterPro" id="IPR000524">
    <property type="entry name" value="Tscrpt_reg_HTH_GntR"/>
</dbReference>